<gene>
    <name evidence="1" type="ORF">L1049_025554</name>
</gene>
<keyword evidence="2" id="KW-1185">Reference proteome</keyword>
<dbReference type="EMBL" id="JBBPBK010000014">
    <property type="protein sequence ID" value="KAK9269981.1"/>
    <property type="molecule type" value="Genomic_DNA"/>
</dbReference>
<organism evidence="1 2">
    <name type="scientific">Liquidambar formosana</name>
    <name type="common">Formosan gum</name>
    <dbReference type="NCBI Taxonomy" id="63359"/>
    <lineage>
        <taxon>Eukaryota</taxon>
        <taxon>Viridiplantae</taxon>
        <taxon>Streptophyta</taxon>
        <taxon>Embryophyta</taxon>
        <taxon>Tracheophyta</taxon>
        <taxon>Spermatophyta</taxon>
        <taxon>Magnoliopsida</taxon>
        <taxon>eudicotyledons</taxon>
        <taxon>Gunneridae</taxon>
        <taxon>Pentapetalae</taxon>
        <taxon>Saxifragales</taxon>
        <taxon>Altingiaceae</taxon>
        <taxon>Liquidambar</taxon>
    </lineage>
</organism>
<dbReference type="AlphaFoldDB" id="A0AAP0ND18"/>
<reference evidence="1 2" key="1">
    <citation type="journal article" date="2024" name="Plant J.">
        <title>Genome sequences and population genomics reveal climatic adaptation and genomic divergence between two closely related sweetgum species.</title>
        <authorList>
            <person name="Xu W.Q."/>
            <person name="Ren C.Q."/>
            <person name="Zhang X.Y."/>
            <person name="Comes H.P."/>
            <person name="Liu X.H."/>
            <person name="Li Y.G."/>
            <person name="Kettle C.J."/>
            <person name="Jalonen R."/>
            <person name="Gaisberger H."/>
            <person name="Ma Y.Z."/>
            <person name="Qiu Y.X."/>
        </authorList>
    </citation>
    <scope>NUCLEOTIDE SEQUENCE [LARGE SCALE GENOMIC DNA]</scope>
    <source>
        <strain evidence="1">Hangzhou</strain>
    </source>
</reference>
<sequence length="132" mass="15304">MGVILKTIKAIEISSFCSLSSRRRRKAGFSSKSGIFPEGGMGVDMEWWDKMIFPMRRVWTGVATRLGIRKSGLLNLHQDVRTCEYEAVHVMWEMLKRNETEHARGSAKSNGRRPFWNVFEWASRAPYLCRSF</sequence>
<accession>A0AAP0ND18</accession>
<evidence type="ECO:0000313" key="2">
    <source>
        <dbReference type="Proteomes" id="UP001415857"/>
    </source>
</evidence>
<dbReference type="PANTHER" id="PTHR33181:SF4">
    <property type="entry name" value="OVULE PROTEIN"/>
    <property type="match status" value="1"/>
</dbReference>
<dbReference type="Proteomes" id="UP001415857">
    <property type="component" value="Unassembled WGS sequence"/>
</dbReference>
<protein>
    <submittedName>
        <fullName evidence="1">Uncharacterized protein</fullName>
    </submittedName>
</protein>
<dbReference type="PANTHER" id="PTHR33181">
    <property type="entry name" value="OS01G0778500 PROTEIN"/>
    <property type="match status" value="1"/>
</dbReference>
<proteinExistence type="predicted"/>
<name>A0AAP0ND18_LIQFO</name>
<evidence type="ECO:0000313" key="1">
    <source>
        <dbReference type="EMBL" id="KAK9269981.1"/>
    </source>
</evidence>
<comment type="caution">
    <text evidence="1">The sequence shown here is derived from an EMBL/GenBank/DDBJ whole genome shotgun (WGS) entry which is preliminary data.</text>
</comment>